<dbReference type="PROSITE" id="PS50043">
    <property type="entry name" value="HTH_LUXR_2"/>
    <property type="match status" value="1"/>
</dbReference>
<feature type="transmembrane region" description="Helical" evidence="4">
    <location>
        <begin position="106"/>
        <end position="126"/>
    </location>
</feature>
<accession>A0ABV1JIG1</accession>
<feature type="transmembrane region" description="Helical" evidence="4">
    <location>
        <begin position="74"/>
        <end position="94"/>
    </location>
</feature>
<feature type="transmembrane region" description="Helical" evidence="4">
    <location>
        <begin position="198"/>
        <end position="215"/>
    </location>
</feature>
<dbReference type="PANTHER" id="PTHR44688:SF16">
    <property type="entry name" value="DNA-BINDING TRANSCRIPTIONAL ACTIVATOR DEVR_DOSR"/>
    <property type="match status" value="1"/>
</dbReference>
<feature type="transmembrane region" description="Helical" evidence="4">
    <location>
        <begin position="132"/>
        <end position="157"/>
    </location>
</feature>
<evidence type="ECO:0000259" key="5">
    <source>
        <dbReference type="PROSITE" id="PS50043"/>
    </source>
</evidence>
<evidence type="ECO:0000313" key="7">
    <source>
        <dbReference type="Proteomes" id="UP001487305"/>
    </source>
</evidence>
<dbReference type="CDD" id="cd06170">
    <property type="entry name" value="LuxR_C_like"/>
    <property type="match status" value="1"/>
</dbReference>
<evidence type="ECO:0000256" key="4">
    <source>
        <dbReference type="SAM" id="Phobius"/>
    </source>
</evidence>
<organism evidence="6 7">
    <name type="scientific">Raoultibacter massiliensis</name>
    <dbReference type="NCBI Taxonomy" id="1852371"/>
    <lineage>
        <taxon>Bacteria</taxon>
        <taxon>Bacillati</taxon>
        <taxon>Actinomycetota</taxon>
        <taxon>Coriobacteriia</taxon>
        <taxon>Eggerthellales</taxon>
        <taxon>Eggerthellaceae</taxon>
        <taxon>Raoultibacter</taxon>
    </lineage>
</organism>
<sequence>MRLPGGGWEAPSKDENKKDSTAISNAAGKIAANSSLEWRAGVLLVFGFLFAWMYIAKAFFKESYFAVIESVDGILAYCFFLAVLIGLVLLASIGRRRFVRFARRRGVVLAFGLLGSASLLAVHSVLGYAGQPFSAIACALCLVVFAAGFVVVFFSWVVEIKELMFSQRLNTIVVLMLIAMALAYVVVPSNLNNSEFRVVVPIASLGLSSVCYVAYARLRGGLDPVGSAEKCLEGTGRRTERKTWLIPLSLLVLAINLISYVEIFVPGYHVITSESPLTYALPLILSLMLALIAVQSGKTPFFKNKLFWYACLAFLAVIFLSFFMAVFVLAVQTNFCFEVMYLFRRMTKIMFFIIFMVIVYQEDLDPLPVFGVCYVVALFVPSLAVNAVRIFLESYAPDTLALIGEYAVGYALILGFCLILCLVFVCVMFVNGSIAKMTFSPTRTDADRSIDRSDVCNRIGDRFGLTQREKEILFCISLGYSMKKTSEVLYISTSTVHAHTAMVYRKLGVHSRQEVIDLIDAAA</sequence>
<name>A0ABV1JIG1_9ACTN</name>
<keyword evidence="1" id="KW-0805">Transcription regulation</keyword>
<feature type="transmembrane region" description="Helical" evidence="4">
    <location>
        <begin position="277"/>
        <end position="294"/>
    </location>
</feature>
<keyword evidence="4" id="KW-0472">Membrane</keyword>
<gene>
    <name evidence="6" type="ORF">AAA083_12880</name>
</gene>
<proteinExistence type="predicted"/>
<dbReference type="InterPro" id="IPR000792">
    <property type="entry name" value="Tscrpt_reg_LuxR_C"/>
</dbReference>
<keyword evidence="3" id="KW-0804">Transcription</keyword>
<dbReference type="Pfam" id="PF00196">
    <property type="entry name" value="GerE"/>
    <property type="match status" value="1"/>
</dbReference>
<dbReference type="Proteomes" id="UP001487305">
    <property type="component" value="Unassembled WGS sequence"/>
</dbReference>
<feature type="transmembrane region" description="Helical" evidence="4">
    <location>
        <begin position="36"/>
        <end position="54"/>
    </location>
</feature>
<keyword evidence="4" id="KW-1133">Transmembrane helix</keyword>
<dbReference type="Gene3D" id="1.10.10.10">
    <property type="entry name" value="Winged helix-like DNA-binding domain superfamily/Winged helix DNA-binding domain"/>
    <property type="match status" value="1"/>
</dbReference>
<feature type="transmembrane region" description="Helical" evidence="4">
    <location>
        <begin position="408"/>
        <end position="430"/>
    </location>
</feature>
<feature type="transmembrane region" description="Helical" evidence="4">
    <location>
        <begin position="342"/>
        <end position="360"/>
    </location>
</feature>
<keyword evidence="2" id="KW-0238">DNA-binding</keyword>
<dbReference type="InterPro" id="IPR036388">
    <property type="entry name" value="WH-like_DNA-bd_sf"/>
</dbReference>
<dbReference type="EMBL" id="JBBNOP010000013">
    <property type="protein sequence ID" value="MEQ3363872.1"/>
    <property type="molecule type" value="Genomic_DNA"/>
</dbReference>
<feature type="domain" description="HTH luxR-type" evidence="5">
    <location>
        <begin position="458"/>
        <end position="523"/>
    </location>
</feature>
<dbReference type="SMART" id="SM00421">
    <property type="entry name" value="HTH_LUXR"/>
    <property type="match status" value="1"/>
</dbReference>
<feature type="transmembrane region" description="Helical" evidence="4">
    <location>
        <begin position="367"/>
        <end position="388"/>
    </location>
</feature>
<keyword evidence="4" id="KW-0812">Transmembrane</keyword>
<comment type="caution">
    <text evidence="6">The sequence shown here is derived from an EMBL/GenBank/DDBJ whole genome shotgun (WGS) entry which is preliminary data.</text>
</comment>
<feature type="transmembrane region" description="Helical" evidence="4">
    <location>
        <begin position="169"/>
        <end position="186"/>
    </location>
</feature>
<evidence type="ECO:0000256" key="3">
    <source>
        <dbReference type="ARBA" id="ARBA00023163"/>
    </source>
</evidence>
<feature type="transmembrane region" description="Helical" evidence="4">
    <location>
        <begin position="244"/>
        <end position="265"/>
    </location>
</feature>
<protein>
    <submittedName>
        <fullName evidence="6">Helix-turn-helix transcriptional regulator</fullName>
    </submittedName>
</protein>
<dbReference type="PRINTS" id="PR00038">
    <property type="entry name" value="HTHLUXR"/>
</dbReference>
<evidence type="ECO:0000313" key="6">
    <source>
        <dbReference type="EMBL" id="MEQ3363872.1"/>
    </source>
</evidence>
<evidence type="ECO:0000256" key="2">
    <source>
        <dbReference type="ARBA" id="ARBA00023125"/>
    </source>
</evidence>
<feature type="transmembrane region" description="Helical" evidence="4">
    <location>
        <begin position="306"/>
        <end position="330"/>
    </location>
</feature>
<keyword evidence="7" id="KW-1185">Reference proteome</keyword>
<evidence type="ECO:0000256" key="1">
    <source>
        <dbReference type="ARBA" id="ARBA00023015"/>
    </source>
</evidence>
<dbReference type="RefSeq" id="WP_102375869.1">
    <property type="nucleotide sequence ID" value="NZ_JBBNOP010000013.1"/>
</dbReference>
<reference evidence="6 7" key="1">
    <citation type="submission" date="2024-04" db="EMBL/GenBank/DDBJ databases">
        <title>Human intestinal bacterial collection.</title>
        <authorList>
            <person name="Pauvert C."/>
            <person name="Hitch T.C.A."/>
            <person name="Clavel T."/>
        </authorList>
    </citation>
    <scope>NUCLEOTIDE SEQUENCE [LARGE SCALE GENOMIC DNA]</scope>
    <source>
        <strain evidence="6 7">CLA-KB-H42</strain>
    </source>
</reference>
<dbReference type="SUPFAM" id="SSF46894">
    <property type="entry name" value="C-terminal effector domain of the bipartite response regulators"/>
    <property type="match status" value="1"/>
</dbReference>
<dbReference type="InterPro" id="IPR016032">
    <property type="entry name" value="Sig_transdc_resp-reg_C-effctor"/>
</dbReference>
<dbReference type="PANTHER" id="PTHR44688">
    <property type="entry name" value="DNA-BINDING TRANSCRIPTIONAL ACTIVATOR DEVR_DOSR"/>
    <property type="match status" value="1"/>
</dbReference>